<name>A0A6A4HXF0_9AGAR</name>
<gene>
    <name evidence="2" type="ORF">BT96DRAFT_918243</name>
</gene>
<protein>
    <submittedName>
        <fullName evidence="2">Uncharacterized protein</fullName>
    </submittedName>
</protein>
<accession>A0A6A4HXF0</accession>
<dbReference type="AlphaFoldDB" id="A0A6A4HXF0"/>
<reference evidence="2" key="1">
    <citation type="journal article" date="2019" name="Environ. Microbiol.">
        <title>Fungal ecological strategies reflected in gene transcription - a case study of two litter decomposers.</title>
        <authorList>
            <person name="Barbi F."/>
            <person name="Kohler A."/>
            <person name="Barry K."/>
            <person name="Baskaran P."/>
            <person name="Daum C."/>
            <person name="Fauchery L."/>
            <person name="Ihrmark K."/>
            <person name="Kuo A."/>
            <person name="LaButti K."/>
            <person name="Lipzen A."/>
            <person name="Morin E."/>
            <person name="Grigoriev I.V."/>
            <person name="Henrissat B."/>
            <person name="Lindahl B."/>
            <person name="Martin F."/>
        </authorList>
    </citation>
    <scope>NUCLEOTIDE SEQUENCE</scope>
    <source>
        <strain evidence="2">JB14</strain>
    </source>
</reference>
<evidence type="ECO:0000313" key="3">
    <source>
        <dbReference type="Proteomes" id="UP000799118"/>
    </source>
</evidence>
<evidence type="ECO:0000256" key="1">
    <source>
        <dbReference type="SAM" id="SignalP"/>
    </source>
</evidence>
<keyword evidence="3" id="KW-1185">Reference proteome</keyword>
<evidence type="ECO:0000313" key="2">
    <source>
        <dbReference type="EMBL" id="KAE9402400.1"/>
    </source>
</evidence>
<sequence length="155" mass="16999">MRINTTVLLGLLSVALAVPVSDSKPKAAEKDNSVWWSKFPKSLPISFLGDSGDPDVPGAETEAIRVATKIIQEEGPKIPKWSTSFGSTVEAKPTDPYKGKFAYPLKIKFELEDYWYTATVEKKDEPGKIVKGDKVEKAVKADKPKVYTRTLSGAP</sequence>
<organism evidence="2 3">
    <name type="scientific">Gymnopus androsaceus JB14</name>
    <dbReference type="NCBI Taxonomy" id="1447944"/>
    <lineage>
        <taxon>Eukaryota</taxon>
        <taxon>Fungi</taxon>
        <taxon>Dikarya</taxon>
        <taxon>Basidiomycota</taxon>
        <taxon>Agaricomycotina</taxon>
        <taxon>Agaricomycetes</taxon>
        <taxon>Agaricomycetidae</taxon>
        <taxon>Agaricales</taxon>
        <taxon>Marasmiineae</taxon>
        <taxon>Omphalotaceae</taxon>
        <taxon>Gymnopus</taxon>
    </lineage>
</organism>
<feature type="chain" id="PRO_5025393366" evidence="1">
    <location>
        <begin position="18"/>
        <end position="155"/>
    </location>
</feature>
<proteinExistence type="predicted"/>
<dbReference type="Proteomes" id="UP000799118">
    <property type="component" value="Unassembled WGS sequence"/>
</dbReference>
<feature type="signal peptide" evidence="1">
    <location>
        <begin position="1"/>
        <end position="17"/>
    </location>
</feature>
<dbReference type="EMBL" id="ML769435">
    <property type="protein sequence ID" value="KAE9402400.1"/>
    <property type="molecule type" value="Genomic_DNA"/>
</dbReference>
<keyword evidence="1" id="KW-0732">Signal</keyword>